<comment type="caution">
    <text evidence="2">The sequence shown here is derived from an EMBL/GenBank/DDBJ whole genome shotgun (WGS) entry which is preliminary data.</text>
</comment>
<evidence type="ECO:0000313" key="3">
    <source>
        <dbReference type="Proteomes" id="UP000689195"/>
    </source>
</evidence>
<dbReference type="OrthoDB" id="10366981at2759"/>
<sequence>MMKNRILLLYQKMKTIIVFQIVLFLFYKPKLESEKNLSLIQNFKQKTKILTERLRNNLIDQKLFYEHYLQMTRAIQKVSIDQQPLQQEKNVILMKIEEQKKRIEQNKKLKMKTDLVHHFLSSDICSIVNLADKKINYDIKTQEEFNKKLESVQIYLADQFLQVYLKRSNKIIKIRERQQDGQKKFEELKNNLKEIEYQINKSNKEIKLKDTYCQQGIYAIKSLLRKV</sequence>
<feature type="coiled-coil region" evidence="1">
    <location>
        <begin position="178"/>
        <end position="205"/>
    </location>
</feature>
<keyword evidence="3" id="KW-1185">Reference proteome</keyword>
<evidence type="ECO:0000256" key="1">
    <source>
        <dbReference type="SAM" id="Coils"/>
    </source>
</evidence>
<dbReference type="AlphaFoldDB" id="A0A8S1SLX5"/>
<organism evidence="2 3">
    <name type="scientific">Paramecium pentaurelia</name>
    <dbReference type="NCBI Taxonomy" id="43138"/>
    <lineage>
        <taxon>Eukaryota</taxon>
        <taxon>Sar</taxon>
        <taxon>Alveolata</taxon>
        <taxon>Ciliophora</taxon>
        <taxon>Intramacronucleata</taxon>
        <taxon>Oligohymenophorea</taxon>
        <taxon>Peniculida</taxon>
        <taxon>Parameciidae</taxon>
        <taxon>Paramecium</taxon>
    </lineage>
</organism>
<evidence type="ECO:0000313" key="2">
    <source>
        <dbReference type="EMBL" id="CAD8140908.1"/>
    </source>
</evidence>
<dbReference type="Proteomes" id="UP000689195">
    <property type="component" value="Unassembled WGS sequence"/>
</dbReference>
<proteinExistence type="predicted"/>
<protein>
    <submittedName>
        <fullName evidence="2">Uncharacterized protein</fullName>
    </submittedName>
</protein>
<name>A0A8S1SLX5_9CILI</name>
<dbReference type="EMBL" id="CAJJDO010000009">
    <property type="protein sequence ID" value="CAD8140908.1"/>
    <property type="molecule type" value="Genomic_DNA"/>
</dbReference>
<reference evidence="2" key="1">
    <citation type="submission" date="2021-01" db="EMBL/GenBank/DDBJ databases">
        <authorList>
            <consortium name="Genoscope - CEA"/>
            <person name="William W."/>
        </authorList>
    </citation>
    <scope>NUCLEOTIDE SEQUENCE</scope>
</reference>
<keyword evidence="1" id="KW-0175">Coiled coil</keyword>
<accession>A0A8S1SLX5</accession>
<gene>
    <name evidence="2" type="ORF">PPENT_87.1.T0090342</name>
</gene>